<dbReference type="InterPro" id="IPR006059">
    <property type="entry name" value="SBP"/>
</dbReference>
<evidence type="ECO:0000256" key="6">
    <source>
        <dbReference type="SAM" id="MobiDB-lite"/>
    </source>
</evidence>
<evidence type="ECO:0000256" key="2">
    <source>
        <dbReference type="ARBA" id="ARBA00022729"/>
    </source>
</evidence>
<feature type="region of interest" description="Disordered" evidence="6">
    <location>
        <begin position="28"/>
        <end position="52"/>
    </location>
</feature>
<evidence type="ECO:0000313" key="7">
    <source>
        <dbReference type="EMBL" id="QGH36049.1"/>
    </source>
</evidence>
<dbReference type="PANTHER" id="PTHR43649">
    <property type="entry name" value="ARABINOSE-BINDING PROTEIN-RELATED"/>
    <property type="match status" value="1"/>
</dbReference>
<dbReference type="PANTHER" id="PTHR43649:SF33">
    <property type="entry name" value="POLYGALACTURONAN_RHAMNOGALACTURONAN-BINDING PROTEIN YTCQ"/>
    <property type="match status" value="1"/>
</dbReference>
<organism evidence="7 8">
    <name type="scientific">Gracilibacillus salitolerans</name>
    <dbReference type="NCBI Taxonomy" id="2663022"/>
    <lineage>
        <taxon>Bacteria</taxon>
        <taxon>Bacillati</taxon>
        <taxon>Bacillota</taxon>
        <taxon>Bacilli</taxon>
        <taxon>Bacillales</taxon>
        <taxon>Bacillaceae</taxon>
        <taxon>Gracilibacillus</taxon>
    </lineage>
</organism>
<evidence type="ECO:0000256" key="5">
    <source>
        <dbReference type="ARBA" id="ARBA00023288"/>
    </source>
</evidence>
<dbReference type="Gene3D" id="3.40.190.10">
    <property type="entry name" value="Periplasmic binding protein-like II"/>
    <property type="match status" value="2"/>
</dbReference>
<dbReference type="RefSeq" id="WP_153792247.1">
    <property type="nucleotide sequence ID" value="NZ_CP045915.1"/>
</dbReference>
<proteinExistence type="predicted"/>
<dbReference type="SUPFAM" id="SSF53850">
    <property type="entry name" value="Periplasmic binding protein-like II"/>
    <property type="match status" value="1"/>
</dbReference>
<protein>
    <submittedName>
        <fullName evidence="7">Extracellular solute-binding protein</fullName>
    </submittedName>
</protein>
<dbReference type="Pfam" id="PF01547">
    <property type="entry name" value="SBP_bac_1"/>
    <property type="match status" value="1"/>
</dbReference>
<dbReference type="Proteomes" id="UP000339690">
    <property type="component" value="Chromosome"/>
</dbReference>
<gene>
    <name evidence="7" type="ORF">GI584_19220</name>
</gene>
<feature type="compositionally biased region" description="Acidic residues" evidence="6">
    <location>
        <begin position="32"/>
        <end position="52"/>
    </location>
</feature>
<dbReference type="PROSITE" id="PS51257">
    <property type="entry name" value="PROKAR_LIPOPROTEIN"/>
    <property type="match status" value="1"/>
</dbReference>
<reference evidence="7 8" key="1">
    <citation type="submission" date="2019-11" db="EMBL/GenBank/DDBJ databases">
        <title>Gracilibacillus salitolerans sp. nov., a moderate halophile isolated from a saline soil in northwest China.</title>
        <authorList>
            <person name="Gan L."/>
        </authorList>
    </citation>
    <scope>NUCLEOTIDE SEQUENCE [LARGE SCALE GENOMIC DNA]</scope>
    <source>
        <strain evidence="7 8">SCU50</strain>
    </source>
</reference>
<keyword evidence="8" id="KW-1185">Reference proteome</keyword>
<keyword evidence="2" id="KW-0732">Signal</keyword>
<keyword evidence="5" id="KW-0449">Lipoprotein</keyword>
<dbReference type="EMBL" id="CP045915">
    <property type="protein sequence ID" value="QGH36049.1"/>
    <property type="molecule type" value="Genomic_DNA"/>
</dbReference>
<dbReference type="InterPro" id="IPR050490">
    <property type="entry name" value="Bact_solute-bd_prot1"/>
</dbReference>
<name>A0A5Q2TM46_9BACI</name>
<keyword evidence="1" id="KW-1003">Cell membrane</keyword>
<sequence>MGQVKLNILTLLASLFLFILLVGCSSSNEETTSNEENTDNTSTEDTESSDDDELTEITLLMGEADDTLGFRSVIEAMEEDIGIKTKIELRPGGPEGENIVKTRLATGEMSDILLFNSGSLLMALNPEKYFVDLSDEPFVDRMMDSYKEVVSSDEKVYGIPEGSSQVGGWLYNKRVYEELDLEVPKTWDELMENNEIIKEAGKVAVIGTYGEIWTSQLPILADFYNVQAEAPNFAEEYTAGEAKFANTPQAQRGFERIQELHERGFMNEDYTVAEYGQGRQMLAEGEGVHYPMLTQVLENINEDFPELVNDIGIFPQPSDDPDINGHTVWMPNAYLINKESDKVEAAKKWMEYFISDKAIQLYEENSKSIGPYVIEGVELPEDSYTAVKDLVPYFESDNVAPALEFVSPIKGPNLPQICTSVGSGQMTAAEAAKMYDDDVEKQAKQLGLDWD</sequence>
<accession>A0A5Q2TM46</accession>
<evidence type="ECO:0000313" key="8">
    <source>
        <dbReference type="Proteomes" id="UP000339690"/>
    </source>
</evidence>
<evidence type="ECO:0000256" key="3">
    <source>
        <dbReference type="ARBA" id="ARBA00023136"/>
    </source>
</evidence>
<evidence type="ECO:0000256" key="4">
    <source>
        <dbReference type="ARBA" id="ARBA00023139"/>
    </source>
</evidence>
<dbReference type="AlphaFoldDB" id="A0A5Q2TM46"/>
<evidence type="ECO:0000256" key="1">
    <source>
        <dbReference type="ARBA" id="ARBA00022475"/>
    </source>
</evidence>
<keyword evidence="4" id="KW-0564">Palmitate</keyword>
<keyword evidence="3" id="KW-0472">Membrane</keyword>
<dbReference type="KEGG" id="grc:GI584_19220"/>